<accession>A0ABX8SQD1</accession>
<dbReference type="InterPro" id="IPR029063">
    <property type="entry name" value="SAM-dependent_MTases_sf"/>
</dbReference>
<dbReference type="EMBL" id="CP049362">
    <property type="protein sequence ID" value="QXX77864.1"/>
    <property type="molecule type" value="Genomic_DNA"/>
</dbReference>
<dbReference type="InterPro" id="IPR050508">
    <property type="entry name" value="Methyltransf_Superfamily"/>
</dbReference>
<sequence length="211" mass="23930">MTKPQTQVAAAMLRPDLLRIAQWIEPGSRVLDLGCNDGTLLAHLRDTRQVVGTGVELNDQFVIASVRRGVNVIQQDLEKGLALFSDQQFDTVVLSKTLQSMHHTEHILREMARVARYGIVSFPNFGYWPHGWSILRGRMPVTGEMPYQWYNTPNIHLCTMKDFQDLAQAVGVRILDRVAFNGGHTVRFLPGWRSTLAVYRFESPHFLGASR</sequence>
<dbReference type="Gene3D" id="3.40.50.150">
    <property type="entry name" value="Vaccinia Virus protein VP39"/>
    <property type="match status" value="1"/>
</dbReference>
<dbReference type="RefSeq" id="WP_003804309.1">
    <property type="nucleotide sequence ID" value="NZ_CP049362.1"/>
</dbReference>
<dbReference type="PANTHER" id="PTHR42912">
    <property type="entry name" value="METHYLTRANSFERASE"/>
    <property type="match status" value="1"/>
</dbReference>
<dbReference type="Pfam" id="PF07021">
    <property type="entry name" value="MetW"/>
    <property type="match status" value="1"/>
</dbReference>
<protein>
    <submittedName>
        <fullName evidence="1">Methionine biosynthesis protein MetW</fullName>
    </submittedName>
</protein>
<dbReference type="SUPFAM" id="SSF53335">
    <property type="entry name" value="S-adenosyl-L-methionine-dependent methyltransferases"/>
    <property type="match status" value="1"/>
</dbReference>
<dbReference type="Proteomes" id="UP000826050">
    <property type="component" value="Chromosome"/>
</dbReference>
<reference evidence="1 2" key="1">
    <citation type="submission" date="2020-02" db="EMBL/GenBank/DDBJ databases">
        <title>Partial ammonium oxidation to N2 by heterotrophic bacteria.</title>
        <authorList>
            <person name="Wu M."/>
        </authorList>
    </citation>
    <scope>NUCLEOTIDE SEQUENCE [LARGE SCALE GENOMIC DNA]</scope>
    <source>
        <strain evidence="1 2">HO-1</strain>
    </source>
</reference>
<dbReference type="PANTHER" id="PTHR42912:SF58">
    <property type="entry name" value="BLR1400 PROTEIN"/>
    <property type="match status" value="1"/>
</dbReference>
<proteinExistence type="predicted"/>
<dbReference type="CDD" id="cd02440">
    <property type="entry name" value="AdoMet_MTases"/>
    <property type="match status" value="1"/>
</dbReference>
<gene>
    <name evidence="1" type="primary">metW</name>
    <name evidence="1" type="ORF">FE795_01765</name>
</gene>
<dbReference type="NCBIfam" id="TIGR02081">
    <property type="entry name" value="metW"/>
    <property type="match status" value="1"/>
</dbReference>
<organism evidence="1 2">
    <name type="scientific">Alcaligenes ammonioxydans</name>
    <dbReference type="NCBI Taxonomy" id="2582914"/>
    <lineage>
        <taxon>Bacteria</taxon>
        <taxon>Pseudomonadati</taxon>
        <taxon>Pseudomonadota</taxon>
        <taxon>Betaproteobacteria</taxon>
        <taxon>Burkholderiales</taxon>
        <taxon>Alcaligenaceae</taxon>
        <taxon>Alcaligenes</taxon>
    </lineage>
</organism>
<dbReference type="InterPro" id="IPR010743">
    <property type="entry name" value="Methionine_synth_MetW"/>
</dbReference>
<evidence type="ECO:0000313" key="2">
    <source>
        <dbReference type="Proteomes" id="UP000826050"/>
    </source>
</evidence>
<name>A0ABX8SQD1_9BURK</name>
<evidence type="ECO:0000313" key="1">
    <source>
        <dbReference type="EMBL" id="QXX77864.1"/>
    </source>
</evidence>
<keyword evidence="2" id="KW-1185">Reference proteome</keyword>